<dbReference type="GeneID" id="10326819"/>
<sequence length="208" mass="24264">MLDNYSKNVDGVVYQVDKNHIGYDKEYVNTRYVKYGELPTYMGYLRLGNIIGSIGGVPESILDVGYGDGSFLKVCENIIPKCYGYDISTYPIPEGCTQVSDFKDKFYEVITFFDSLEHFEDIEFVKDLKCSYICISVPECHYPDDEWFENWKHRRPNEHLWHFNHGSLVKFMYRMGYILLSGSNIEDTIRKNNKEESNILTCIFAKTV</sequence>
<dbReference type="InterPro" id="IPR029063">
    <property type="entry name" value="SAM-dependent_MTases_sf"/>
</dbReference>
<dbReference type="Pfam" id="PF13489">
    <property type="entry name" value="Methyltransf_23"/>
    <property type="match status" value="1"/>
</dbReference>
<organism evidence="1 2">
    <name type="scientific">Synechococcus phage S-SM2</name>
    <dbReference type="NCBI Taxonomy" id="444860"/>
    <lineage>
        <taxon>Viruses</taxon>
        <taxon>Duplodnaviria</taxon>
        <taxon>Heunggongvirae</taxon>
        <taxon>Uroviricota</taxon>
        <taxon>Caudoviricetes</taxon>
        <taxon>Pantevenvirales</taxon>
        <taxon>Kyanoviridae</taxon>
        <taxon>Nilusvirus</taxon>
        <taxon>Nilusvirus ssm2</taxon>
    </lineage>
</organism>
<dbReference type="KEGG" id="vg:10326819"/>
<dbReference type="EMBL" id="GU071095">
    <property type="protein sequence ID" value="ADO97529.1"/>
    <property type="molecule type" value="Genomic_DNA"/>
</dbReference>
<reference evidence="1 2" key="1">
    <citation type="journal article" date="2010" name="Environ. Microbiol.">
        <title>Genomic analysis of oceanic cyanobacterial myoviruses compared with T4-like myoviruses from diverse hosts and environments.</title>
        <authorList>
            <person name="Sullivan M.B."/>
            <person name="Huang K.H."/>
            <person name="Ignacio-Espinoza J.C."/>
            <person name="Berlin A.M."/>
            <person name="Kelly L."/>
            <person name="Weigele P.R."/>
            <person name="DeFrancesco A.S."/>
            <person name="Kern S.E."/>
            <person name="Thompson L.R."/>
            <person name="Young S."/>
            <person name="Yandava C."/>
            <person name="Fu R."/>
            <person name="Krastins B."/>
            <person name="Chase M."/>
            <person name="Sarracino D."/>
            <person name="Osburne M.S."/>
            <person name="Henn M.R."/>
            <person name="Chisholm S.W."/>
        </authorList>
    </citation>
    <scope>NUCLEOTIDE SEQUENCE [LARGE SCALE GENOMIC DNA]</scope>
    <source>
        <strain evidence="1">8017-1</strain>
    </source>
</reference>
<dbReference type="RefSeq" id="YP_004322343.1">
    <property type="nucleotide sequence ID" value="NC_015279.1"/>
</dbReference>
<proteinExistence type="predicted"/>
<protein>
    <recommendedName>
        <fullName evidence="3">Methyltransferase</fullName>
    </recommendedName>
</protein>
<evidence type="ECO:0008006" key="3">
    <source>
        <dbReference type="Google" id="ProtNLM"/>
    </source>
</evidence>
<dbReference type="SUPFAM" id="SSF53335">
    <property type="entry name" value="S-adenosyl-L-methionine-dependent methyltransferases"/>
    <property type="match status" value="1"/>
</dbReference>
<gene>
    <name evidence="1" type="ORF">SSM2_196</name>
</gene>
<dbReference type="Proteomes" id="UP000006524">
    <property type="component" value="Segment"/>
</dbReference>
<keyword evidence="2" id="KW-1185">Reference proteome</keyword>
<name>E3SJ81_9CAUD</name>
<accession>E3SJ81</accession>
<dbReference type="Gene3D" id="3.40.50.150">
    <property type="entry name" value="Vaccinia Virus protein VP39"/>
    <property type="match status" value="1"/>
</dbReference>
<evidence type="ECO:0000313" key="1">
    <source>
        <dbReference type="EMBL" id="ADO97529.1"/>
    </source>
</evidence>
<evidence type="ECO:0000313" key="2">
    <source>
        <dbReference type="Proteomes" id="UP000006524"/>
    </source>
</evidence>